<evidence type="ECO:0000313" key="3">
    <source>
        <dbReference type="Proteomes" id="UP001626628"/>
    </source>
</evidence>
<gene>
    <name evidence="2" type="ORF">WAB15_12130</name>
</gene>
<dbReference type="Proteomes" id="UP001626628">
    <property type="component" value="Chromosome"/>
</dbReference>
<feature type="chain" id="PRO_5046882330" evidence="1">
    <location>
        <begin position="28"/>
        <end position="99"/>
    </location>
</feature>
<evidence type="ECO:0000256" key="1">
    <source>
        <dbReference type="SAM" id="SignalP"/>
    </source>
</evidence>
<organism evidence="2 3">
    <name type="scientific">Streptomyces sirii</name>
    <dbReference type="NCBI Taxonomy" id="3127701"/>
    <lineage>
        <taxon>Bacteria</taxon>
        <taxon>Bacillati</taxon>
        <taxon>Actinomycetota</taxon>
        <taxon>Actinomycetes</taxon>
        <taxon>Kitasatosporales</taxon>
        <taxon>Streptomycetaceae</taxon>
        <taxon>Streptomyces</taxon>
    </lineage>
</organism>
<feature type="signal peptide" evidence="1">
    <location>
        <begin position="1"/>
        <end position="27"/>
    </location>
</feature>
<accession>A0ABZ2QMU0</accession>
<dbReference type="EMBL" id="CP147982">
    <property type="protein sequence ID" value="WXK76681.1"/>
    <property type="molecule type" value="Genomic_DNA"/>
</dbReference>
<dbReference type="RefSeq" id="WP_399150459.1">
    <property type="nucleotide sequence ID" value="NZ_CP147982.1"/>
</dbReference>
<reference evidence="2 3" key="1">
    <citation type="submission" date="2024-03" db="EMBL/GenBank/DDBJ databases">
        <title>The complete genome of Streptomyces sirii sp.nov.</title>
        <authorList>
            <person name="Zakalyukina Y.V."/>
            <person name="Belik A.R."/>
            <person name="Biryukov M.V."/>
            <person name="Baturina O.A."/>
            <person name="Kabilov M.R."/>
        </authorList>
    </citation>
    <scope>NUCLEOTIDE SEQUENCE [LARGE SCALE GENOMIC DNA]</scope>
    <source>
        <strain evidence="2 3">BP-8</strain>
    </source>
</reference>
<sequence length="99" mass="10162">MGKAMRMVAGTLGAGVLVLSATGTAGAKGWDGGFFDEDVHCAPTFTLLLPSDGCRTNILIDNHRTIAKLKQTAGGDITDTLVSARRGTGGFGGLRGLVR</sequence>
<name>A0ABZ2QMU0_9ACTN</name>
<proteinExistence type="predicted"/>
<protein>
    <submittedName>
        <fullName evidence="2">Uncharacterized protein</fullName>
    </submittedName>
</protein>
<evidence type="ECO:0000313" key="2">
    <source>
        <dbReference type="EMBL" id="WXK76681.1"/>
    </source>
</evidence>
<keyword evidence="3" id="KW-1185">Reference proteome</keyword>
<keyword evidence="1" id="KW-0732">Signal</keyword>